<keyword evidence="4" id="KW-1185">Reference proteome</keyword>
<dbReference type="SUPFAM" id="SSF141868">
    <property type="entry name" value="EAL domain-like"/>
    <property type="match status" value="1"/>
</dbReference>
<feature type="domain" description="EAL" evidence="2">
    <location>
        <begin position="353"/>
        <end position="609"/>
    </location>
</feature>
<dbReference type="InterPro" id="IPR029787">
    <property type="entry name" value="Nucleotide_cyclase"/>
</dbReference>
<evidence type="ECO:0000259" key="2">
    <source>
        <dbReference type="PROSITE" id="PS50883"/>
    </source>
</evidence>
<gene>
    <name evidence="3" type="ORF">EXIGUO9Y_360282</name>
</gene>
<proteinExistence type="predicted"/>
<dbReference type="PANTHER" id="PTHR33121:SF79">
    <property type="entry name" value="CYCLIC DI-GMP PHOSPHODIESTERASE PDED-RELATED"/>
    <property type="match status" value="1"/>
</dbReference>
<dbReference type="CDD" id="cd01948">
    <property type="entry name" value="EAL"/>
    <property type="match status" value="1"/>
</dbReference>
<dbReference type="RefSeq" id="WP_159173835.1">
    <property type="nucleotide sequence ID" value="NZ_LR732312.1"/>
</dbReference>
<dbReference type="PROSITE" id="PS50883">
    <property type="entry name" value="EAL"/>
    <property type="match status" value="1"/>
</dbReference>
<dbReference type="Gene3D" id="3.30.70.270">
    <property type="match status" value="1"/>
</dbReference>
<dbReference type="Gene3D" id="3.20.20.450">
    <property type="entry name" value="EAL domain"/>
    <property type="match status" value="1"/>
</dbReference>
<dbReference type="Proteomes" id="UP000439752">
    <property type="component" value="Unassembled WGS sequence"/>
</dbReference>
<feature type="transmembrane region" description="Helical" evidence="1">
    <location>
        <begin position="48"/>
        <end position="68"/>
    </location>
</feature>
<dbReference type="PANTHER" id="PTHR33121">
    <property type="entry name" value="CYCLIC DI-GMP PHOSPHODIESTERASE PDEF"/>
    <property type="match status" value="1"/>
</dbReference>
<dbReference type="SUPFAM" id="SSF55073">
    <property type="entry name" value="Nucleotide cyclase"/>
    <property type="match status" value="1"/>
</dbReference>
<dbReference type="InterPro" id="IPR043128">
    <property type="entry name" value="Rev_trsase/Diguanyl_cyclase"/>
</dbReference>
<keyword evidence="1" id="KW-1133">Transmembrane helix</keyword>
<keyword evidence="1" id="KW-0812">Transmembrane</keyword>
<evidence type="ECO:0000313" key="3">
    <source>
        <dbReference type="EMBL" id="VWX38005.1"/>
    </source>
</evidence>
<dbReference type="InterPro" id="IPR050706">
    <property type="entry name" value="Cyclic-di-GMP_PDE-like"/>
</dbReference>
<name>A0A653IFT3_9BACL</name>
<evidence type="ECO:0000313" key="4">
    <source>
        <dbReference type="Proteomes" id="UP000439752"/>
    </source>
</evidence>
<feature type="transmembrane region" description="Helical" evidence="1">
    <location>
        <begin position="151"/>
        <end position="170"/>
    </location>
</feature>
<dbReference type="SMART" id="SM00052">
    <property type="entry name" value="EAL"/>
    <property type="match status" value="1"/>
</dbReference>
<dbReference type="GO" id="GO:0071111">
    <property type="term" value="F:cyclic-guanylate-specific phosphodiesterase activity"/>
    <property type="evidence" value="ECO:0007669"/>
    <property type="project" value="InterPro"/>
</dbReference>
<feature type="transmembrane region" description="Helical" evidence="1">
    <location>
        <begin position="80"/>
        <end position="113"/>
    </location>
</feature>
<dbReference type="InterPro" id="IPR000160">
    <property type="entry name" value="GGDEF_dom"/>
</dbReference>
<dbReference type="EMBL" id="CABWKQ010000030">
    <property type="protein sequence ID" value="VWX38005.1"/>
    <property type="molecule type" value="Genomic_DNA"/>
</dbReference>
<keyword evidence="1" id="KW-0472">Membrane</keyword>
<feature type="transmembrane region" description="Helical" evidence="1">
    <location>
        <begin position="119"/>
        <end position="139"/>
    </location>
</feature>
<dbReference type="InterPro" id="IPR001633">
    <property type="entry name" value="EAL_dom"/>
</dbReference>
<evidence type="ECO:0000256" key="1">
    <source>
        <dbReference type="SAM" id="Phobius"/>
    </source>
</evidence>
<dbReference type="InterPro" id="IPR035919">
    <property type="entry name" value="EAL_sf"/>
</dbReference>
<dbReference type="SMART" id="SM00267">
    <property type="entry name" value="GGDEF"/>
    <property type="match status" value="1"/>
</dbReference>
<dbReference type="Pfam" id="PF00990">
    <property type="entry name" value="GGDEF"/>
    <property type="match status" value="1"/>
</dbReference>
<protein>
    <recommendedName>
        <fullName evidence="2">EAL domain-containing protein</fullName>
    </recommendedName>
</protein>
<sequence>MPLSTTNDTTVAQQHWMGNFALFMMIAGALIFLGTTDDVLQNAYLNRSMIVTLLLVIGITTFIISRSHIASKYQSHLLSIMLLIVPIISINLLPYAAVTAWASCFLFLMIALISYNRIVMWYTIVVVLATNLFIMFNTTTTMVEIDSSDHVARLGMVTIGICIALIINHLHIRNLSQLHSLANQLDEAAKRDPQTELLNLRGLEDFFDDANRQDLLLVGIHLENYYELARYFGEDIQARVLFECIERLQSLLPPYLALVRIEGGTIGVVMEKPEGVSCHDEMELLSQKMSAPYQIDLHQIYVNLYIVIDDGDTLQKSWMKRVQQVNSALQESVQNDKKVMCIDQTWRCEQTLRVEAARALSLAEVNRDFYLVYQLQYDSNQQTFVGLEALVRWKTELSKANQPSVFIPIAEKSDLIIRLGEWIFEEGCKTRKRLIGLVPENFTVSVNVSPRQLTNESFMPFIERMLLKYSLKPQQIKIEITESQSLDFESQPILRALRRIKTLDFPVSLDDFGTGHASYHVLERLLPLRQLKIPKQFIEQIEESAKRQSILESIFQLTRSMNVECIVEGVETGEEVRIAKDIGIHLFQGYFFAKPVSLTDIILLLESKNKEAME</sequence>
<dbReference type="AlphaFoldDB" id="A0A653IFT3"/>
<organism evidence="3 4">
    <name type="scientific">Exiguobacterium oxidotolerans</name>
    <dbReference type="NCBI Taxonomy" id="223958"/>
    <lineage>
        <taxon>Bacteria</taxon>
        <taxon>Bacillati</taxon>
        <taxon>Bacillota</taxon>
        <taxon>Bacilli</taxon>
        <taxon>Bacillales</taxon>
        <taxon>Bacillales Family XII. Incertae Sedis</taxon>
        <taxon>Exiguobacterium</taxon>
    </lineage>
</organism>
<feature type="transmembrane region" description="Helical" evidence="1">
    <location>
        <begin position="16"/>
        <end position="36"/>
    </location>
</feature>
<reference evidence="3 4" key="1">
    <citation type="submission" date="2019-10" db="EMBL/GenBank/DDBJ databases">
        <authorList>
            <person name="Karimi E."/>
        </authorList>
    </citation>
    <scope>NUCLEOTIDE SEQUENCE [LARGE SCALE GENOMIC DNA]</scope>
    <source>
        <strain evidence="3">Exiguobacterium sp. 9Y</strain>
    </source>
</reference>
<dbReference type="Pfam" id="PF00563">
    <property type="entry name" value="EAL"/>
    <property type="match status" value="1"/>
</dbReference>
<accession>A0A653IFT3</accession>